<name>A0AAD5JCK6_ACENE</name>
<reference evidence="1" key="2">
    <citation type="submission" date="2023-02" db="EMBL/GenBank/DDBJ databases">
        <authorList>
            <person name="Swenson N.G."/>
            <person name="Wegrzyn J.L."/>
            <person name="Mcevoy S.L."/>
        </authorList>
    </citation>
    <scope>NUCLEOTIDE SEQUENCE</scope>
    <source>
        <strain evidence="1">91603</strain>
        <tissue evidence="1">Leaf</tissue>
    </source>
</reference>
<sequence>MARFDCFLFWEDMQYFEVCEQGNLFLQYLLLLFGSGRQQEVTSFPRRLITQNHYGRTNDFKWKNKSDYRILRFN</sequence>
<dbReference type="AlphaFoldDB" id="A0AAD5JCK6"/>
<proteinExistence type="predicted"/>
<comment type="caution">
    <text evidence="1">The sequence shown here is derived from an EMBL/GenBank/DDBJ whole genome shotgun (WGS) entry which is preliminary data.</text>
</comment>
<reference evidence="1" key="1">
    <citation type="journal article" date="2022" name="Plant J.">
        <title>Strategies of tolerance reflected in two North American maple genomes.</title>
        <authorList>
            <person name="McEvoy S.L."/>
            <person name="Sezen U.U."/>
            <person name="Trouern-Trend A."/>
            <person name="McMahon S.M."/>
            <person name="Schaberg P.G."/>
            <person name="Yang J."/>
            <person name="Wegrzyn J.L."/>
            <person name="Swenson N.G."/>
        </authorList>
    </citation>
    <scope>NUCLEOTIDE SEQUENCE</scope>
    <source>
        <strain evidence="1">91603</strain>
    </source>
</reference>
<gene>
    <name evidence="1" type="ORF">LWI28_026536</name>
</gene>
<organism evidence="1 2">
    <name type="scientific">Acer negundo</name>
    <name type="common">Box elder</name>
    <dbReference type="NCBI Taxonomy" id="4023"/>
    <lineage>
        <taxon>Eukaryota</taxon>
        <taxon>Viridiplantae</taxon>
        <taxon>Streptophyta</taxon>
        <taxon>Embryophyta</taxon>
        <taxon>Tracheophyta</taxon>
        <taxon>Spermatophyta</taxon>
        <taxon>Magnoliopsida</taxon>
        <taxon>eudicotyledons</taxon>
        <taxon>Gunneridae</taxon>
        <taxon>Pentapetalae</taxon>
        <taxon>rosids</taxon>
        <taxon>malvids</taxon>
        <taxon>Sapindales</taxon>
        <taxon>Sapindaceae</taxon>
        <taxon>Hippocastanoideae</taxon>
        <taxon>Acereae</taxon>
        <taxon>Acer</taxon>
    </lineage>
</organism>
<dbReference type="EMBL" id="JAJSOW010000004">
    <property type="protein sequence ID" value="KAI9192685.1"/>
    <property type="molecule type" value="Genomic_DNA"/>
</dbReference>
<protein>
    <submittedName>
        <fullName evidence="1">Uncharacterized protein</fullName>
    </submittedName>
</protein>
<accession>A0AAD5JCK6</accession>
<dbReference type="Proteomes" id="UP001064489">
    <property type="component" value="Chromosome 6"/>
</dbReference>
<keyword evidence="2" id="KW-1185">Reference proteome</keyword>
<evidence type="ECO:0000313" key="1">
    <source>
        <dbReference type="EMBL" id="KAI9192685.1"/>
    </source>
</evidence>
<evidence type="ECO:0000313" key="2">
    <source>
        <dbReference type="Proteomes" id="UP001064489"/>
    </source>
</evidence>